<dbReference type="Pfam" id="PF13187">
    <property type="entry name" value="Fer4_9"/>
    <property type="match status" value="1"/>
</dbReference>
<dbReference type="PANTHER" id="PTHR43498">
    <property type="entry name" value="FERREDOXIN:COB-COM HETERODISULFIDE REDUCTASE SUBUNIT A"/>
    <property type="match status" value="1"/>
</dbReference>
<name>A0A7C5EMX0_9BACT</name>
<sequence length="724" mass="79854">MAIEERKYGAYLCKGCGIGAALNMEELAKVLKKEGKIQHIKEHDFLCSPEGRALILEDLKPEGEGINCLLIAACSPRVKYEEFDFPGVIVERINLRELVAWTQEPNHPETQALAEDYCRMYAARIKKTDLPEPYQTECDKTILVVGGGITGLTAALEAANCGYNVVLVEKEAELGGFGAKLYKATPTGYPYTTLQESPVHAKIAEVQAHPLIRVLTNATIVQTEGQPGLLDVTVSTNGVEETFRVGSIVLATGFRPYDASKLSHLGYGLSPDVVTNVEFEELAKKGKIVRPSDGKAPETVAFVQCAGSRDPEHLPYCSDFCCLASLKQALYVRQSNPDAVAMILYKDIRTPGQSELFYKEAQSDPGIMLTKAEVTGVELAPGAKLKVKAKDTLLGENVTFEADMVVLATGLVPTTLDNPILNLTYRQGPGLPETENYFGFADSNFVCFPYETRRTGIYAAGTVRQPMTMAMAMEDGRGAALKAIQAVEHVAAGMAVHPRAWDETFPDPFMQRCTQCKRCTEECPFGAIDEDEKGTPFFRINRCRRCATCMGACPERIISFKDYSVDIIGSMLKSLEVPEIEDEEDPNAPFRFIGLVCENDAYPALDAAGWHRLRLNPFIRFIPLRCMGSFNLVWVSDALSRGIDGMILLACKSGDDYQCHFAKGSELAEYRMSKLSETLDKLGLEADRVQLISLAISEFDRLPQILNDFVARVREIGPNPFKEF</sequence>
<dbReference type="InterPro" id="IPR003813">
    <property type="entry name" value="MvhD/FlpD"/>
</dbReference>
<evidence type="ECO:0000313" key="10">
    <source>
        <dbReference type="EMBL" id="HGZ12320.1"/>
    </source>
</evidence>
<dbReference type="PRINTS" id="PR00368">
    <property type="entry name" value="FADPNR"/>
</dbReference>
<dbReference type="InterPro" id="IPR017896">
    <property type="entry name" value="4Fe4S_Fe-S-bd"/>
</dbReference>
<comment type="similarity">
    <text evidence="2">Belongs to the HdrA family.</text>
</comment>
<dbReference type="SUPFAM" id="SSF51971">
    <property type="entry name" value="Nucleotide-binding domain"/>
    <property type="match status" value="1"/>
</dbReference>
<dbReference type="GO" id="GO:0016491">
    <property type="term" value="F:oxidoreductase activity"/>
    <property type="evidence" value="ECO:0007669"/>
    <property type="project" value="UniProtKB-KW"/>
</dbReference>
<dbReference type="InterPro" id="IPR017900">
    <property type="entry name" value="4Fe4S_Fe_S_CS"/>
</dbReference>
<dbReference type="InterPro" id="IPR023753">
    <property type="entry name" value="FAD/NAD-binding_dom"/>
</dbReference>
<proteinExistence type="inferred from homology"/>
<comment type="cofactor">
    <cofactor evidence="1">
        <name>FAD</name>
        <dbReference type="ChEBI" id="CHEBI:57692"/>
    </cofactor>
</comment>
<evidence type="ECO:0000256" key="7">
    <source>
        <dbReference type="ARBA" id="ARBA00023004"/>
    </source>
</evidence>
<dbReference type="AlphaFoldDB" id="A0A7C5EMX0"/>
<dbReference type="PROSITE" id="PS51379">
    <property type="entry name" value="4FE4S_FER_2"/>
    <property type="match status" value="2"/>
</dbReference>
<dbReference type="PROSITE" id="PS00198">
    <property type="entry name" value="4FE4S_FER_1"/>
    <property type="match status" value="2"/>
</dbReference>
<dbReference type="Pfam" id="PF07992">
    <property type="entry name" value="Pyr_redox_2"/>
    <property type="match status" value="1"/>
</dbReference>
<evidence type="ECO:0000256" key="1">
    <source>
        <dbReference type="ARBA" id="ARBA00001974"/>
    </source>
</evidence>
<gene>
    <name evidence="10" type="ORF">ENW48_08880</name>
</gene>
<dbReference type="PANTHER" id="PTHR43498:SF1">
    <property type="entry name" value="COB--COM HETERODISULFIDE REDUCTASE IRON-SULFUR SUBUNIT A"/>
    <property type="match status" value="1"/>
</dbReference>
<dbReference type="Pfam" id="PF02662">
    <property type="entry name" value="FlpD"/>
    <property type="match status" value="1"/>
</dbReference>
<reference evidence="10" key="1">
    <citation type="journal article" date="2020" name="mSystems">
        <title>Genome- and Community-Level Interaction Insights into Carbon Utilization and Element Cycling Functions of Hydrothermarchaeota in Hydrothermal Sediment.</title>
        <authorList>
            <person name="Zhou Z."/>
            <person name="Liu Y."/>
            <person name="Xu W."/>
            <person name="Pan J."/>
            <person name="Luo Z.H."/>
            <person name="Li M."/>
        </authorList>
    </citation>
    <scope>NUCLEOTIDE SEQUENCE [LARGE SCALE GENOMIC DNA]</scope>
    <source>
        <strain evidence="10">SpSt-853</strain>
    </source>
</reference>
<dbReference type="GO" id="GO:0051539">
    <property type="term" value="F:4 iron, 4 sulfur cluster binding"/>
    <property type="evidence" value="ECO:0007669"/>
    <property type="project" value="UniProtKB-KW"/>
</dbReference>
<feature type="domain" description="4Fe-4S ferredoxin-type" evidence="9">
    <location>
        <begin position="502"/>
        <end position="533"/>
    </location>
</feature>
<dbReference type="PRINTS" id="PR00411">
    <property type="entry name" value="PNDRDTASEI"/>
</dbReference>
<dbReference type="GO" id="GO:0046872">
    <property type="term" value="F:metal ion binding"/>
    <property type="evidence" value="ECO:0007669"/>
    <property type="project" value="UniProtKB-KW"/>
</dbReference>
<evidence type="ECO:0000256" key="5">
    <source>
        <dbReference type="ARBA" id="ARBA00022827"/>
    </source>
</evidence>
<accession>A0A7C5EMX0</accession>
<dbReference type="Gene3D" id="3.30.70.20">
    <property type="match status" value="1"/>
</dbReference>
<keyword evidence="5" id="KW-0285">Flavoprotein</keyword>
<keyword evidence="6" id="KW-0560">Oxidoreductase</keyword>
<protein>
    <submittedName>
        <fullName evidence="10">FAD-dependent oxidoreductase</fullName>
    </submittedName>
</protein>
<evidence type="ECO:0000259" key="9">
    <source>
        <dbReference type="PROSITE" id="PS51379"/>
    </source>
</evidence>
<keyword evidence="3" id="KW-0004">4Fe-4S</keyword>
<evidence type="ECO:0000256" key="3">
    <source>
        <dbReference type="ARBA" id="ARBA00022485"/>
    </source>
</evidence>
<feature type="domain" description="4Fe-4S ferredoxin-type" evidence="9">
    <location>
        <begin position="534"/>
        <end position="563"/>
    </location>
</feature>
<evidence type="ECO:0000256" key="4">
    <source>
        <dbReference type="ARBA" id="ARBA00022723"/>
    </source>
</evidence>
<evidence type="ECO:0000256" key="8">
    <source>
        <dbReference type="ARBA" id="ARBA00023014"/>
    </source>
</evidence>
<keyword evidence="5" id="KW-0274">FAD</keyword>
<keyword evidence="4" id="KW-0479">Metal-binding</keyword>
<evidence type="ECO:0000256" key="6">
    <source>
        <dbReference type="ARBA" id="ARBA00023002"/>
    </source>
</evidence>
<comment type="caution">
    <text evidence="10">The sequence shown here is derived from an EMBL/GenBank/DDBJ whole genome shotgun (WGS) entry which is preliminary data.</text>
</comment>
<evidence type="ECO:0000256" key="2">
    <source>
        <dbReference type="ARBA" id="ARBA00006561"/>
    </source>
</evidence>
<keyword evidence="7" id="KW-0408">Iron</keyword>
<dbReference type="EMBL" id="DTKJ01000059">
    <property type="protein sequence ID" value="HGZ12320.1"/>
    <property type="molecule type" value="Genomic_DNA"/>
</dbReference>
<dbReference type="SUPFAM" id="SSF54862">
    <property type="entry name" value="4Fe-4S ferredoxins"/>
    <property type="match status" value="1"/>
</dbReference>
<keyword evidence="8" id="KW-0411">Iron-sulfur</keyword>
<organism evidence="10">
    <name type="scientific">Desulfobacca acetoxidans</name>
    <dbReference type="NCBI Taxonomy" id="60893"/>
    <lineage>
        <taxon>Bacteria</taxon>
        <taxon>Pseudomonadati</taxon>
        <taxon>Thermodesulfobacteriota</taxon>
        <taxon>Desulfobaccia</taxon>
        <taxon>Desulfobaccales</taxon>
        <taxon>Desulfobaccaceae</taxon>
        <taxon>Desulfobacca</taxon>
    </lineage>
</organism>
<dbReference type="InterPro" id="IPR039650">
    <property type="entry name" value="HdrA-like"/>
</dbReference>
<dbReference type="Gene3D" id="3.50.50.60">
    <property type="entry name" value="FAD/NAD(P)-binding domain"/>
    <property type="match status" value="2"/>
</dbReference>
<dbReference type="InterPro" id="IPR036188">
    <property type="entry name" value="FAD/NAD-bd_sf"/>
</dbReference>